<evidence type="ECO:0000256" key="3">
    <source>
        <dbReference type="RuleBase" id="RU003707"/>
    </source>
</evidence>
<accession>A0ABX1MLY6</accession>
<dbReference type="InterPro" id="IPR014748">
    <property type="entry name" value="Enoyl-CoA_hydra_C"/>
</dbReference>
<dbReference type="EMBL" id="WTVR01000002">
    <property type="protein sequence ID" value="NMF87039.1"/>
    <property type="molecule type" value="Genomic_DNA"/>
</dbReference>
<comment type="similarity">
    <text evidence="1 3">Belongs to the enoyl-CoA hydratase/isomerase family.</text>
</comment>
<evidence type="ECO:0000256" key="2">
    <source>
        <dbReference type="ARBA" id="ARBA00023239"/>
    </source>
</evidence>
<dbReference type="Pfam" id="PF00378">
    <property type="entry name" value="ECH_1"/>
    <property type="match status" value="1"/>
</dbReference>
<dbReference type="InterPro" id="IPR018376">
    <property type="entry name" value="Enoyl-CoA_hyd/isom_CS"/>
</dbReference>
<dbReference type="PROSITE" id="PS00166">
    <property type="entry name" value="ENOYL_COA_HYDRATASE"/>
    <property type="match status" value="1"/>
</dbReference>
<dbReference type="InterPro" id="IPR001753">
    <property type="entry name" value="Enoyl-CoA_hydra/iso"/>
</dbReference>
<dbReference type="RefSeq" id="WP_169204533.1">
    <property type="nucleotide sequence ID" value="NZ_CP059560.1"/>
</dbReference>
<dbReference type="PANTHER" id="PTHR11941:SF54">
    <property type="entry name" value="ENOYL-COA HYDRATASE, MITOCHONDRIAL"/>
    <property type="match status" value="1"/>
</dbReference>
<gene>
    <name evidence="4" type="ORF">GPA26_00955</name>
</gene>
<dbReference type="Gene3D" id="3.90.226.10">
    <property type="entry name" value="2-enoyl-CoA Hydratase, Chain A, domain 1"/>
    <property type="match status" value="1"/>
</dbReference>
<proteinExistence type="inferred from homology"/>
<dbReference type="Gene3D" id="1.10.12.10">
    <property type="entry name" value="Lyase 2-enoyl-coa Hydratase, Chain A, domain 2"/>
    <property type="match status" value="1"/>
</dbReference>
<dbReference type="CDD" id="cd06558">
    <property type="entry name" value="crotonase-like"/>
    <property type="match status" value="1"/>
</dbReference>
<protein>
    <submittedName>
        <fullName evidence="4">Enoyl-CoA hydratase/isomerase family protein</fullName>
    </submittedName>
</protein>
<evidence type="ECO:0000313" key="4">
    <source>
        <dbReference type="EMBL" id="NMF87039.1"/>
    </source>
</evidence>
<keyword evidence="2" id="KW-0456">Lyase</keyword>
<evidence type="ECO:0000256" key="1">
    <source>
        <dbReference type="ARBA" id="ARBA00005254"/>
    </source>
</evidence>
<sequence length="278" mass="29632">MASDLAVKNAGAESMAVPLNDAVVVERQGSIGWIVLTRPAQINAINDEIRTGVPQALRDLEADPSIRVIVIRGDGPRGFCAGADIKEQRGPETSIEVRRRMQGARWVEAFDAAEKPTIAAIHGYCMGGGMELALACDIRFATPDAVFSLPETALGLIPGGGGTQRLPRVVGPGRAMDLLLTGDRLSADEAKAIGLVTRVASAPDKLVEEVRAFAMRIASRAPAATLCVKRAARAALDVDLKKGLDLELDLFALLKPSDDAREAATAFREKREPRFTGR</sequence>
<keyword evidence="5" id="KW-1185">Reference proteome</keyword>
<dbReference type="InterPro" id="IPR029045">
    <property type="entry name" value="ClpP/crotonase-like_dom_sf"/>
</dbReference>
<reference evidence="4 5" key="1">
    <citation type="submission" date="2019-12" db="EMBL/GenBank/DDBJ databases">
        <title>Comparative genomics gives insights into the taxonomy of the Azoarcus-Aromatoleum group and reveals separate origins of nif in the plant-associated Azoarcus and non-plant-associated Aromatoleum sub-groups.</title>
        <authorList>
            <person name="Lafos M."/>
            <person name="Maluk M."/>
            <person name="Batista M."/>
            <person name="Junghare M."/>
            <person name="Carmona M."/>
            <person name="Faoro H."/>
            <person name="Cruz L.M."/>
            <person name="Battistoni F."/>
            <person name="De Souza E."/>
            <person name="Pedrosa F."/>
            <person name="Chen W.-M."/>
            <person name="Poole P.S."/>
            <person name="Dixon R.A."/>
            <person name="James E.K."/>
        </authorList>
    </citation>
    <scope>NUCLEOTIDE SEQUENCE [LARGE SCALE GENOMIC DNA]</scope>
    <source>
        <strain evidence="4 5">ToN1</strain>
    </source>
</reference>
<comment type="caution">
    <text evidence="4">The sequence shown here is derived from an EMBL/GenBank/DDBJ whole genome shotgun (WGS) entry which is preliminary data.</text>
</comment>
<dbReference type="PANTHER" id="PTHR11941">
    <property type="entry name" value="ENOYL-COA HYDRATASE-RELATED"/>
    <property type="match status" value="1"/>
</dbReference>
<dbReference type="Proteomes" id="UP000652074">
    <property type="component" value="Unassembled WGS sequence"/>
</dbReference>
<name>A0ABX1MLY6_9RHOO</name>
<organism evidence="4 5">
    <name type="scientific">Aromatoleum petrolei</name>
    <dbReference type="NCBI Taxonomy" id="76116"/>
    <lineage>
        <taxon>Bacteria</taxon>
        <taxon>Pseudomonadati</taxon>
        <taxon>Pseudomonadota</taxon>
        <taxon>Betaproteobacteria</taxon>
        <taxon>Rhodocyclales</taxon>
        <taxon>Rhodocyclaceae</taxon>
        <taxon>Aromatoleum</taxon>
    </lineage>
</organism>
<dbReference type="SUPFAM" id="SSF52096">
    <property type="entry name" value="ClpP/crotonase"/>
    <property type="match status" value="1"/>
</dbReference>
<evidence type="ECO:0000313" key="5">
    <source>
        <dbReference type="Proteomes" id="UP000652074"/>
    </source>
</evidence>